<dbReference type="InterPro" id="IPR001356">
    <property type="entry name" value="HD"/>
</dbReference>
<gene>
    <name evidence="8" type="ORF">ACJMK2_015386</name>
</gene>
<dbReference type="EMBL" id="JBJQND010000015">
    <property type="protein sequence ID" value="KAL3851657.1"/>
    <property type="molecule type" value="Genomic_DNA"/>
</dbReference>
<organism evidence="8 9">
    <name type="scientific">Sinanodonta woodiana</name>
    <name type="common">Chinese pond mussel</name>
    <name type="synonym">Anodonta woodiana</name>
    <dbReference type="NCBI Taxonomy" id="1069815"/>
    <lineage>
        <taxon>Eukaryota</taxon>
        <taxon>Metazoa</taxon>
        <taxon>Spiralia</taxon>
        <taxon>Lophotrochozoa</taxon>
        <taxon>Mollusca</taxon>
        <taxon>Bivalvia</taxon>
        <taxon>Autobranchia</taxon>
        <taxon>Heteroconchia</taxon>
        <taxon>Palaeoheterodonta</taxon>
        <taxon>Unionida</taxon>
        <taxon>Unionoidea</taxon>
        <taxon>Unionidae</taxon>
        <taxon>Unioninae</taxon>
        <taxon>Sinanodonta</taxon>
    </lineage>
</organism>
<dbReference type="Gene3D" id="1.10.10.60">
    <property type="entry name" value="Homeodomain-like"/>
    <property type="match status" value="1"/>
</dbReference>
<keyword evidence="2 4" id="KW-0371">Homeobox</keyword>
<dbReference type="InterPro" id="IPR009057">
    <property type="entry name" value="Homeodomain-like_sf"/>
</dbReference>
<evidence type="ECO:0000256" key="3">
    <source>
        <dbReference type="ARBA" id="ARBA00023242"/>
    </source>
</evidence>
<evidence type="ECO:0000259" key="7">
    <source>
        <dbReference type="PROSITE" id="PS50071"/>
    </source>
</evidence>
<evidence type="ECO:0000256" key="6">
    <source>
        <dbReference type="SAM" id="MobiDB-lite"/>
    </source>
</evidence>
<dbReference type="CDD" id="cd00086">
    <property type="entry name" value="homeodomain"/>
    <property type="match status" value="1"/>
</dbReference>
<comment type="caution">
    <text evidence="8">The sequence shown here is derived from an EMBL/GenBank/DDBJ whole genome shotgun (WGS) entry which is preliminary data.</text>
</comment>
<comment type="subcellular location">
    <subcellularLocation>
        <location evidence="4 5">Nucleus</location>
    </subcellularLocation>
</comment>
<dbReference type="GO" id="GO:0005634">
    <property type="term" value="C:nucleus"/>
    <property type="evidence" value="ECO:0007669"/>
    <property type="project" value="UniProtKB-SubCell"/>
</dbReference>
<dbReference type="AlphaFoldDB" id="A0ABD3UQ66"/>
<dbReference type="PANTHER" id="PTHR46255:SF3">
    <property type="entry name" value="HOMEOBOX DOMAIN-CONTAINING PROTEIN"/>
    <property type="match status" value="1"/>
</dbReference>
<dbReference type="PANTHER" id="PTHR46255">
    <property type="entry name" value="SHORT STATURE HOMEOBOX"/>
    <property type="match status" value="1"/>
</dbReference>
<keyword evidence="3 4" id="KW-0539">Nucleus</keyword>
<dbReference type="PROSITE" id="PS50071">
    <property type="entry name" value="HOMEOBOX_2"/>
    <property type="match status" value="1"/>
</dbReference>
<dbReference type="SMART" id="SM00389">
    <property type="entry name" value="HOX"/>
    <property type="match status" value="1"/>
</dbReference>
<evidence type="ECO:0000313" key="9">
    <source>
        <dbReference type="Proteomes" id="UP001634394"/>
    </source>
</evidence>
<feature type="compositionally biased region" description="Low complexity" evidence="6">
    <location>
        <begin position="192"/>
        <end position="207"/>
    </location>
</feature>
<reference evidence="8 9" key="1">
    <citation type="submission" date="2024-11" db="EMBL/GenBank/DDBJ databases">
        <title>Chromosome-level genome assembly of the freshwater bivalve Anodonta woodiana.</title>
        <authorList>
            <person name="Chen X."/>
        </authorList>
    </citation>
    <scope>NUCLEOTIDE SEQUENCE [LARGE SCALE GENOMIC DNA]</scope>
    <source>
        <strain evidence="8">MN2024</strain>
        <tissue evidence="8">Gills</tissue>
    </source>
</reference>
<dbReference type="Proteomes" id="UP001634394">
    <property type="component" value="Unassembled WGS sequence"/>
</dbReference>
<keyword evidence="9" id="KW-1185">Reference proteome</keyword>
<feature type="DNA-binding region" description="Homeobox" evidence="4">
    <location>
        <begin position="228"/>
        <end position="287"/>
    </location>
</feature>
<feature type="domain" description="Homeobox" evidence="7">
    <location>
        <begin position="226"/>
        <end position="286"/>
    </location>
</feature>
<proteinExistence type="predicted"/>
<sequence>MSGSNATENYIPKKTSAIVTPMPLMPTPLPASVKNSVSLKDSTLSQEHSIFQPYAPLGSLGYHEQNFPTLGMAPLRPSHGFIHQSTSNLNEGGICKESNAVHEFPYPGYHPELPGVSQFQELSNMRRRSDEHPTSQFLQQQKNKKRDDSGDTIDVANESREHLRLSDLPNNTDSSISTQASASPRSTESRSQETSPTESTSSGTSPQFVSSPSEALISPTASDVGQAKKKSRTNYSPDQVQALEKLFHENPYPESEKVEKLSKELSIPEGKLKVWFQNKRARWRRRVHDNTHHYPPIIQMSPVISPVHHYGFMAPPSMMGSTTSPPQVVPNPFFPYPGSSSPCNMTGNTILPSPTMNKTQGRNFNGSFHQPQHHTQQMVTSPTQMMPPSHMRTNQMPPYMYSYRYGTYPH</sequence>
<accession>A0ABD3UQ66</accession>
<feature type="region of interest" description="Disordered" evidence="6">
    <location>
        <begin position="124"/>
        <end position="235"/>
    </location>
</feature>
<evidence type="ECO:0000313" key="8">
    <source>
        <dbReference type="EMBL" id="KAL3851657.1"/>
    </source>
</evidence>
<dbReference type="InterPro" id="IPR052631">
    <property type="entry name" value="Paired_homeobox_Bicoid"/>
</dbReference>
<dbReference type="PROSITE" id="PS00027">
    <property type="entry name" value="HOMEOBOX_1"/>
    <property type="match status" value="1"/>
</dbReference>
<dbReference type="Pfam" id="PF00046">
    <property type="entry name" value="Homeodomain"/>
    <property type="match status" value="1"/>
</dbReference>
<name>A0ABD3UQ66_SINWO</name>
<evidence type="ECO:0000256" key="2">
    <source>
        <dbReference type="ARBA" id="ARBA00023155"/>
    </source>
</evidence>
<evidence type="ECO:0000256" key="4">
    <source>
        <dbReference type="PROSITE-ProRule" id="PRU00108"/>
    </source>
</evidence>
<dbReference type="SUPFAM" id="SSF46689">
    <property type="entry name" value="Homeodomain-like"/>
    <property type="match status" value="1"/>
</dbReference>
<protein>
    <recommendedName>
        <fullName evidence="7">Homeobox domain-containing protein</fullName>
    </recommendedName>
</protein>
<feature type="compositionally biased region" description="Polar residues" evidence="6">
    <location>
        <begin position="168"/>
        <end position="182"/>
    </location>
</feature>
<dbReference type="InterPro" id="IPR017970">
    <property type="entry name" value="Homeobox_CS"/>
</dbReference>
<dbReference type="GO" id="GO:0003677">
    <property type="term" value="F:DNA binding"/>
    <property type="evidence" value="ECO:0007669"/>
    <property type="project" value="UniProtKB-UniRule"/>
</dbReference>
<evidence type="ECO:0000256" key="5">
    <source>
        <dbReference type="RuleBase" id="RU000682"/>
    </source>
</evidence>
<evidence type="ECO:0000256" key="1">
    <source>
        <dbReference type="ARBA" id="ARBA00023125"/>
    </source>
</evidence>
<keyword evidence="1 4" id="KW-0238">DNA-binding</keyword>
<feature type="compositionally biased region" description="Polar residues" evidence="6">
    <location>
        <begin position="208"/>
        <end position="223"/>
    </location>
</feature>